<evidence type="ECO:0000256" key="3">
    <source>
        <dbReference type="ARBA" id="ARBA00022833"/>
    </source>
</evidence>
<keyword evidence="7" id="KW-1185">Reference proteome</keyword>
<keyword evidence="3" id="KW-0862">Zinc</keyword>
<evidence type="ECO:0000256" key="4">
    <source>
        <dbReference type="PROSITE-ProRule" id="PRU00134"/>
    </source>
</evidence>
<dbReference type="Proteomes" id="UP001221142">
    <property type="component" value="Unassembled WGS sequence"/>
</dbReference>
<dbReference type="SUPFAM" id="SSF144232">
    <property type="entry name" value="HIT/MYND zinc finger-like"/>
    <property type="match status" value="1"/>
</dbReference>
<keyword evidence="2 4" id="KW-0863">Zinc-finger</keyword>
<dbReference type="AlphaFoldDB" id="A0AAD7FWQ9"/>
<evidence type="ECO:0000313" key="6">
    <source>
        <dbReference type="EMBL" id="KAJ7643669.1"/>
    </source>
</evidence>
<comment type="caution">
    <text evidence="6">The sequence shown here is derived from an EMBL/GenBank/DDBJ whole genome shotgun (WGS) entry which is preliminary data.</text>
</comment>
<evidence type="ECO:0000256" key="2">
    <source>
        <dbReference type="ARBA" id="ARBA00022771"/>
    </source>
</evidence>
<name>A0AAD7FWQ9_9AGAR</name>
<dbReference type="InterPro" id="IPR002893">
    <property type="entry name" value="Znf_MYND"/>
</dbReference>
<accession>A0AAD7FWQ9</accession>
<dbReference type="PROSITE" id="PS50865">
    <property type="entry name" value="ZF_MYND_2"/>
    <property type="match status" value="1"/>
</dbReference>
<proteinExistence type="predicted"/>
<gene>
    <name evidence="6" type="ORF">FB45DRAFT_1052582</name>
</gene>
<evidence type="ECO:0000259" key="5">
    <source>
        <dbReference type="PROSITE" id="PS50865"/>
    </source>
</evidence>
<dbReference type="Gene3D" id="6.10.140.2220">
    <property type="match status" value="1"/>
</dbReference>
<evidence type="ECO:0000313" key="7">
    <source>
        <dbReference type="Proteomes" id="UP001221142"/>
    </source>
</evidence>
<feature type="domain" description="MYND-type" evidence="5">
    <location>
        <begin position="413"/>
        <end position="456"/>
    </location>
</feature>
<keyword evidence="1" id="KW-0479">Metal-binding</keyword>
<protein>
    <recommendedName>
        <fullName evidence="5">MYND-type domain-containing protein</fullName>
    </recommendedName>
</protein>
<organism evidence="6 7">
    <name type="scientific">Roridomyces roridus</name>
    <dbReference type="NCBI Taxonomy" id="1738132"/>
    <lineage>
        <taxon>Eukaryota</taxon>
        <taxon>Fungi</taxon>
        <taxon>Dikarya</taxon>
        <taxon>Basidiomycota</taxon>
        <taxon>Agaricomycotina</taxon>
        <taxon>Agaricomycetes</taxon>
        <taxon>Agaricomycetidae</taxon>
        <taxon>Agaricales</taxon>
        <taxon>Marasmiineae</taxon>
        <taxon>Mycenaceae</taxon>
        <taxon>Roridomyces</taxon>
    </lineage>
</organism>
<dbReference type="EMBL" id="JARKIF010000003">
    <property type="protein sequence ID" value="KAJ7643669.1"/>
    <property type="molecule type" value="Genomic_DNA"/>
</dbReference>
<sequence length="575" mass="65029">MHPRETRLRNFALRKYGYPDPDGLSEPELRAQFILQLTIFMGPCGSAETIWGPVTELENLAATLSAIPTELNLGAPRKVPIRDAWNDIFESEIVTTGRLDDVRRWIEFLYGVGSDFPSIGHPRISMVARGIVLGSIVNFLAACLKLQDSSLRHWINKHGALGFLGNIWCLQAEWGLALPVPTEKSIGETLHFALLCWARDMYDTVDRYPPFSEELARQTKKDMHELAYAALAHLIRDCAEREDRTATVADTLVILLLDGDAMHPSFVARNAVRYTTRAMARVIRPRHPLQDGMSVDVLHSGCNHLSSCISRGDGLSSIIRAFEAGFLSSFLVGFDPASHARLLPLLQRELPTYLVHLPVVRSAAKALRKIRRNSTERRMDRRSPIWDAWSDFKKLLEQRIELAESAIYLVCASKLCNRVDYKDDCLQYCVGCMGRAYCSTECQRRDWVTGGHRAYCKEIRAQRLEGKKIKLSEENKDYISLVLEKDRKSFAVLEMMHRTKRLAVEFDYTTAPFKIFPCETLEAQPSYTLVQLKLPGGKHSHLLRVKLPMPKGLADSITGKGMGPEADQFFYQTSS</sequence>
<evidence type="ECO:0000256" key="1">
    <source>
        <dbReference type="ARBA" id="ARBA00022723"/>
    </source>
</evidence>
<dbReference type="GO" id="GO:0008270">
    <property type="term" value="F:zinc ion binding"/>
    <property type="evidence" value="ECO:0007669"/>
    <property type="project" value="UniProtKB-KW"/>
</dbReference>
<reference evidence="6" key="1">
    <citation type="submission" date="2023-03" db="EMBL/GenBank/DDBJ databases">
        <title>Massive genome expansion in bonnet fungi (Mycena s.s.) driven by repeated elements and novel gene families across ecological guilds.</title>
        <authorList>
            <consortium name="Lawrence Berkeley National Laboratory"/>
            <person name="Harder C.B."/>
            <person name="Miyauchi S."/>
            <person name="Viragh M."/>
            <person name="Kuo A."/>
            <person name="Thoen E."/>
            <person name="Andreopoulos B."/>
            <person name="Lu D."/>
            <person name="Skrede I."/>
            <person name="Drula E."/>
            <person name="Henrissat B."/>
            <person name="Morin E."/>
            <person name="Kohler A."/>
            <person name="Barry K."/>
            <person name="LaButti K."/>
            <person name="Morin E."/>
            <person name="Salamov A."/>
            <person name="Lipzen A."/>
            <person name="Mereny Z."/>
            <person name="Hegedus B."/>
            <person name="Baldrian P."/>
            <person name="Stursova M."/>
            <person name="Weitz H."/>
            <person name="Taylor A."/>
            <person name="Grigoriev I.V."/>
            <person name="Nagy L.G."/>
            <person name="Martin F."/>
            <person name="Kauserud H."/>
        </authorList>
    </citation>
    <scope>NUCLEOTIDE SEQUENCE</scope>
    <source>
        <strain evidence="6">9284</strain>
    </source>
</reference>